<dbReference type="EMBL" id="FCNZ02000001">
    <property type="protein sequence ID" value="SAL09622.1"/>
    <property type="molecule type" value="Genomic_DNA"/>
</dbReference>
<keyword evidence="3" id="KW-1185">Reference proteome</keyword>
<dbReference type="RefSeq" id="WP_087628315.1">
    <property type="nucleotide sequence ID" value="NZ_FCNZ02000001.1"/>
</dbReference>
<protein>
    <submittedName>
        <fullName evidence="2">Protein tyrosine/serine phosphatase</fullName>
    </submittedName>
</protein>
<dbReference type="STRING" id="326475.AWB66_00111"/>
<reference evidence="2" key="1">
    <citation type="submission" date="2016-01" db="EMBL/GenBank/DDBJ databases">
        <authorList>
            <person name="Peeters Charlotte."/>
        </authorList>
    </citation>
    <scope>NUCLEOTIDE SEQUENCE</scope>
    <source>
        <strain evidence="2">LMG 22936</strain>
    </source>
</reference>
<dbReference type="GO" id="GO:0004721">
    <property type="term" value="F:phosphoprotein phosphatase activity"/>
    <property type="evidence" value="ECO:0007669"/>
    <property type="project" value="InterPro"/>
</dbReference>
<dbReference type="SUPFAM" id="SSF52799">
    <property type="entry name" value="(Phosphotyrosine protein) phosphatases II"/>
    <property type="match status" value="1"/>
</dbReference>
<name>A0A158EPW3_9BURK</name>
<dbReference type="PROSITE" id="PS51318">
    <property type="entry name" value="TAT"/>
    <property type="match status" value="1"/>
</dbReference>
<organism evidence="2 3">
    <name type="scientific">Caballeronia telluris</name>
    <dbReference type="NCBI Taxonomy" id="326475"/>
    <lineage>
        <taxon>Bacteria</taxon>
        <taxon>Pseudomonadati</taxon>
        <taxon>Pseudomonadota</taxon>
        <taxon>Betaproteobacteria</taxon>
        <taxon>Burkholderiales</taxon>
        <taxon>Burkholderiaceae</taxon>
        <taxon>Caballeronia</taxon>
    </lineage>
</organism>
<comment type="caution">
    <text evidence="2">The sequence shown here is derived from an EMBL/GenBank/DDBJ whole genome shotgun (WGS) entry which is preliminary data.</text>
</comment>
<dbReference type="PANTHER" id="PTHR31126">
    <property type="entry name" value="TYROSINE-PROTEIN PHOSPHATASE"/>
    <property type="match status" value="1"/>
</dbReference>
<evidence type="ECO:0000313" key="3">
    <source>
        <dbReference type="Proteomes" id="UP000054717"/>
    </source>
</evidence>
<evidence type="ECO:0000313" key="2">
    <source>
        <dbReference type="EMBL" id="SAL09622.1"/>
    </source>
</evidence>
<dbReference type="InterPro" id="IPR026893">
    <property type="entry name" value="Tyr/Ser_Pase_IphP-type"/>
</dbReference>
<dbReference type="AlphaFoldDB" id="A0A158EPW3"/>
<accession>A0A158EPW3</accession>
<dbReference type="Proteomes" id="UP000054717">
    <property type="component" value="Unassembled WGS sequence"/>
</dbReference>
<proteinExistence type="inferred from homology"/>
<evidence type="ECO:0000256" key="1">
    <source>
        <dbReference type="ARBA" id="ARBA00009580"/>
    </source>
</evidence>
<gene>
    <name evidence="2" type="ORF">AWB66_00111</name>
</gene>
<dbReference type="InterPro" id="IPR006311">
    <property type="entry name" value="TAT_signal"/>
</dbReference>
<sequence>MLSLFLRDAPLSRRAFLRGGTGSALASVAAGGFGTSLLAACGGANDNAQAVDTPRLASVENFRDIAGDASGYPTADGRRLRRGVAYRSGTLAPDDNDAAALNRLQIQAVHDLRTLDEASLAPDRVPAGATRDLAEIAPFDFASAAPASADAASAWIAEAQRRLVLDATARARLGVVFTRLANTAGPQIVHGATGKDRTGWAAALLLAIAGVPLDVIVQDYLLTNSVAAAAIQSRIDAHAARTGTVAANVTPLFRAQSTTLEAAFDQMQQSFGTLTDYLVKGLGVARADIEMLRARFVL</sequence>
<dbReference type="Gene3D" id="3.90.190.10">
    <property type="entry name" value="Protein tyrosine phosphatase superfamily"/>
    <property type="match status" value="1"/>
</dbReference>
<dbReference type="InterPro" id="IPR029021">
    <property type="entry name" value="Prot-tyrosine_phosphatase-like"/>
</dbReference>
<dbReference type="Pfam" id="PF13350">
    <property type="entry name" value="Y_phosphatase3"/>
    <property type="match status" value="1"/>
</dbReference>
<dbReference type="PANTHER" id="PTHR31126:SF1">
    <property type="entry name" value="TYROSINE SPECIFIC PROTEIN PHOSPHATASES DOMAIN-CONTAINING PROTEIN"/>
    <property type="match status" value="1"/>
</dbReference>
<comment type="similarity">
    <text evidence="1">Belongs to the protein-tyrosine phosphatase family.</text>
</comment>